<keyword evidence="2" id="KW-1185">Reference proteome</keyword>
<name>A0ACB0ZWB4_MELEN</name>
<comment type="caution">
    <text evidence="1">The sequence shown here is derived from an EMBL/GenBank/DDBJ whole genome shotgun (WGS) entry which is preliminary data.</text>
</comment>
<evidence type="ECO:0000313" key="2">
    <source>
        <dbReference type="Proteomes" id="UP001497535"/>
    </source>
</evidence>
<dbReference type="EMBL" id="CAVMJV010000050">
    <property type="protein sequence ID" value="CAK5083421.1"/>
    <property type="molecule type" value="Genomic_DNA"/>
</dbReference>
<protein>
    <submittedName>
        <fullName evidence="1">Uncharacterized protein</fullName>
    </submittedName>
</protein>
<evidence type="ECO:0000313" key="1">
    <source>
        <dbReference type="EMBL" id="CAK5083421.1"/>
    </source>
</evidence>
<reference evidence="1" key="1">
    <citation type="submission" date="2023-11" db="EMBL/GenBank/DDBJ databases">
        <authorList>
            <person name="Poullet M."/>
        </authorList>
    </citation>
    <scope>NUCLEOTIDE SEQUENCE</scope>
    <source>
        <strain evidence="1">E1834</strain>
    </source>
</reference>
<accession>A0ACB0ZWB4</accession>
<sequence length="104" mass="11524">MKLKRSKINNSTSNSSKVSNLKKSGNEDPVSSKSTQKDKSALPKKLSKDVIQKPAIDVSSVTSGTKKRKRPWRQAVRRKAKRERLSAQASELSGDDTLEQEGLE</sequence>
<organism evidence="1 2">
    <name type="scientific">Meloidogyne enterolobii</name>
    <name type="common">Root-knot nematode worm</name>
    <name type="synonym">Meloidogyne mayaguensis</name>
    <dbReference type="NCBI Taxonomy" id="390850"/>
    <lineage>
        <taxon>Eukaryota</taxon>
        <taxon>Metazoa</taxon>
        <taxon>Ecdysozoa</taxon>
        <taxon>Nematoda</taxon>
        <taxon>Chromadorea</taxon>
        <taxon>Rhabditida</taxon>
        <taxon>Tylenchina</taxon>
        <taxon>Tylenchomorpha</taxon>
        <taxon>Tylenchoidea</taxon>
        <taxon>Meloidogynidae</taxon>
        <taxon>Meloidogyninae</taxon>
        <taxon>Meloidogyne</taxon>
    </lineage>
</organism>
<gene>
    <name evidence="1" type="ORF">MENTE1834_LOCUS30760</name>
</gene>
<dbReference type="Proteomes" id="UP001497535">
    <property type="component" value="Unassembled WGS sequence"/>
</dbReference>
<proteinExistence type="predicted"/>